<keyword evidence="4" id="KW-0479">Metal-binding</keyword>
<evidence type="ECO:0000256" key="9">
    <source>
        <dbReference type="ARBA" id="ARBA00023146"/>
    </source>
</evidence>
<evidence type="ECO:0000256" key="4">
    <source>
        <dbReference type="ARBA" id="ARBA00022723"/>
    </source>
</evidence>
<dbReference type="Gene3D" id="3.50.40.10">
    <property type="entry name" value="Phenylalanyl-trna Synthetase, Chain B, domain 3"/>
    <property type="match status" value="1"/>
</dbReference>
<feature type="domain" description="B5" evidence="10">
    <location>
        <begin position="282"/>
        <end position="358"/>
    </location>
</feature>
<dbReference type="InterPro" id="IPR045864">
    <property type="entry name" value="aa-tRNA-synth_II/BPL/LPL"/>
</dbReference>
<dbReference type="InterPro" id="IPR009061">
    <property type="entry name" value="DNA-bd_dom_put_sf"/>
</dbReference>
<evidence type="ECO:0000313" key="12">
    <source>
        <dbReference type="Proteomes" id="UP000034163"/>
    </source>
</evidence>
<evidence type="ECO:0000256" key="1">
    <source>
        <dbReference type="ARBA" id="ARBA00001946"/>
    </source>
</evidence>
<keyword evidence="7" id="KW-0460">Magnesium</keyword>
<evidence type="ECO:0000259" key="10">
    <source>
        <dbReference type="PROSITE" id="PS51483"/>
    </source>
</evidence>
<dbReference type="Pfam" id="PF03483">
    <property type="entry name" value="B3_4"/>
    <property type="match status" value="1"/>
</dbReference>
<protein>
    <recommendedName>
        <fullName evidence="2">phenylalanine--tRNA ligase</fullName>
        <ecNumber evidence="2">6.1.1.20</ecNumber>
    </recommendedName>
</protein>
<dbReference type="GO" id="GO:0004826">
    <property type="term" value="F:phenylalanine-tRNA ligase activity"/>
    <property type="evidence" value="ECO:0007669"/>
    <property type="project" value="UniProtKB-EC"/>
</dbReference>
<dbReference type="GO" id="GO:0000287">
    <property type="term" value="F:magnesium ion binding"/>
    <property type="evidence" value="ECO:0007669"/>
    <property type="project" value="InterPro"/>
</dbReference>
<evidence type="ECO:0000256" key="6">
    <source>
        <dbReference type="ARBA" id="ARBA00022840"/>
    </source>
</evidence>
<dbReference type="SMART" id="SM00874">
    <property type="entry name" value="B5"/>
    <property type="match status" value="1"/>
</dbReference>
<dbReference type="EC" id="6.1.1.20" evidence="2"/>
<dbReference type="InterPro" id="IPR036690">
    <property type="entry name" value="Fdx_antiC-bd_sf"/>
</dbReference>
<accession>A0A0G0WTE5</accession>
<dbReference type="InterPro" id="IPR005147">
    <property type="entry name" value="tRNA_synthase_B5-dom"/>
</dbReference>
<keyword evidence="6" id="KW-0067">ATP-binding</keyword>
<dbReference type="GO" id="GO:0003723">
    <property type="term" value="F:RNA binding"/>
    <property type="evidence" value="ECO:0007669"/>
    <property type="project" value="InterPro"/>
</dbReference>
<dbReference type="SUPFAM" id="SSF55681">
    <property type="entry name" value="Class II aaRS and biotin synthetases"/>
    <property type="match status" value="1"/>
</dbReference>
<evidence type="ECO:0000256" key="2">
    <source>
        <dbReference type="ARBA" id="ARBA00012814"/>
    </source>
</evidence>
<comment type="caution">
    <text evidence="11">The sequence shown here is derived from an EMBL/GenBank/DDBJ whole genome shotgun (WGS) entry which is preliminary data.</text>
</comment>
<dbReference type="PROSITE" id="PS51483">
    <property type="entry name" value="B5"/>
    <property type="match status" value="1"/>
</dbReference>
<evidence type="ECO:0000313" key="11">
    <source>
        <dbReference type="EMBL" id="KKS16019.1"/>
    </source>
</evidence>
<dbReference type="Gene3D" id="3.30.930.10">
    <property type="entry name" value="Bira Bifunctional Protein, Domain 2"/>
    <property type="match status" value="1"/>
</dbReference>
<dbReference type="SMART" id="SM00873">
    <property type="entry name" value="B3_4"/>
    <property type="match status" value="1"/>
</dbReference>
<dbReference type="Pfam" id="PF03484">
    <property type="entry name" value="B5"/>
    <property type="match status" value="1"/>
</dbReference>
<comment type="cofactor">
    <cofactor evidence="1">
        <name>Mg(2+)</name>
        <dbReference type="ChEBI" id="CHEBI:18420"/>
    </cofactor>
</comment>
<dbReference type="PANTHER" id="PTHR10947:SF0">
    <property type="entry name" value="PHENYLALANINE--TRNA LIGASE BETA SUBUNIT"/>
    <property type="match status" value="1"/>
</dbReference>
<dbReference type="SUPFAM" id="SSF46955">
    <property type="entry name" value="Putative DNA-binding domain"/>
    <property type="match status" value="2"/>
</dbReference>
<dbReference type="GO" id="GO:0009328">
    <property type="term" value="C:phenylalanine-tRNA ligase complex"/>
    <property type="evidence" value="ECO:0007669"/>
    <property type="project" value="TreeGrafter"/>
</dbReference>
<dbReference type="InterPro" id="IPR045060">
    <property type="entry name" value="Phe-tRNA-ligase_IIc_bsu"/>
</dbReference>
<dbReference type="PATRIC" id="fig|1619112.3.peg.864"/>
<gene>
    <name evidence="11" type="ORF">UU72_C0029G0002</name>
</gene>
<evidence type="ECO:0000256" key="3">
    <source>
        <dbReference type="ARBA" id="ARBA00022598"/>
    </source>
</evidence>
<keyword evidence="3 11" id="KW-0436">Ligase</keyword>
<dbReference type="InterPro" id="IPR041616">
    <property type="entry name" value="PheRS_beta_core"/>
</dbReference>
<dbReference type="SUPFAM" id="SSF56037">
    <property type="entry name" value="PheT/TilS domain"/>
    <property type="match status" value="1"/>
</dbReference>
<dbReference type="InterPro" id="IPR020825">
    <property type="entry name" value="Phe-tRNA_synthase-like_B3/B4"/>
</dbReference>
<dbReference type="Gene3D" id="3.30.56.10">
    <property type="match status" value="2"/>
</dbReference>
<dbReference type="EMBL" id="LCBS01000029">
    <property type="protein sequence ID" value="KKS16019.1"/>
    <property type="molecule type" value="Genomic_DNA"/>
</dbReference>
<dbReference type="InterPro" id="IPR005146">
    <property type="entry name" value="B3/B4_tRNA-bd"/>
</dbReference>
<keyword evidence="9" id="KW-0030">Aminoacyl-tRNA synthetase</keyword>
<organism evidence="11 12">
    <name type="scientific">candidate division WWE3 bacterium GW2011_GWB1_41_6</name>
    <dbReference type="NCBI Taxonomy" id="1619112"/>
    <lineage>
        <taxon>Bacteria</taxon>
        <taxon>Katanobacteria</taxon>
    </lineage>
</organism>
<dbReference type="Gene3D" id="3.30.70.380">
    <property type="entry name" value="Ferrodoxin-fold anticodon-binding domain"/>
    <property type="match status" value="1"/>
</dbReference>
<dbReference type="GO" id="GO:0005524">
    <property type="term" value="F:ATP binding"/>
    <property type="evidence" value="ECO:0007669"/>
    <property type="project" value="UniProtKB-KW"/>
</dbReference>
<dbReference type="Pfam" id="PF17759">
    <property type="entry name" value="tRNA_synthFbeta"/>
    <property type="match status" value="1"/>
</dbReference>
<evidence type="ECO:0000256" key="8">
    <source>
        <dbReference type="ARBA" id="ARBA00022917"/>
    </source>
</evidence>
<proteinExistence type="predicted"/>
<dbReference type="Proteomes" id="UP000034163">
    <property type="component" value="Unassembled WGS sequence"/>
</dbReference>
<evidence type="ECO:0000256" key="5">
    <source>
        <dbReference type="ARBA" id="ARBA00022741"/>
    </source>
</evidence>
<dbReference type="PANTHER" id="PTHR10947">
    <property type="entry name" value="PHENYLALANYL-TRNA SYNTHETASE BETA CHAIN AND LEUCINE-RICH REPEAT-CONTAINING PROTEIN 47"/>
    <property type="match status" value="1"/>
</dbReference>
<dbReference type="AlphaFoldDB" id="A0A0G0WTE5"/>
<reference evidence="11 12" key="1">
    <citation type="journal article" date="2015" name="Nature">
        <title>rRNA introns, odd ribosomes, and small enigmatic genomes across a large radiation of phyla.</title>
        <authorList>
            <person name="Brown C.T."/>
            <person name="Hug L.A."/>
            <person name="Thomas B.C."/>
            <person name="Sharon I."/>
            <person name="Castelle C.J."/>
            <person name="Singh A."/>
            <person name="Wilkins M.J."/>
            <person name="Williams K.H."/>
            <person name="Banfield J.F."/>
        </authorList>
    </citation>
    <scope>NUCLEOTIDE SEQUENCE [LARGE SCALE GENOMIC DNA]</scope>
</reference>
<dbReference type="GO" id="GO:0006432">
    <property type="term" value="P:phenylalanyl-tRNA aminoacylation"/>
    <property type="evidence" value="ECO:0007669"/>
    <property type="project" value="InterPro"/>
</dbReference>
<name>A0A0G0WTE5_UNCKA</name>
<sequence length="632" mass="71769">MKIPIDWLKEYVETNKTPEEIAESFTSLGLLLDKPISGNVMDLEHRMDRSDWLSIIGCARDFAAFENLELKLPPNNTKKGKDGGSVEIRVEAPDICRRFNTRVFRGVRVQESPDWLKKRLSDYGMTPVNNIVDVTNYVMIEYGNPMHAQDLDKFEKQEIVIRKAGKGEQIVTLDGTNVILDDSMFVLSQNNEAIVIGGVVGGAKTAVDFITSNIVLDAGNYDQANVRRTARKLKIQNESVSRYDKFLHPENTQIAVERATYLILELAGGEYYENDDYYPKPVPAKKMELRLERILSIGGIEFEPEPVKRILVSLGYTVIEERKGSFFLEVPYFRTDVVVEDDIVSDILRISNYNYIPSDMADSAPPKEITPGVYTFEETLRDALVNLGLHEHITDPLVPHDKSIKTQVWLDNSKSADKNALRTTIYETLLPVTQVYYKHGLKEAEVFEIGKVYKHSGEAGDINAYSEPRLATVIYRNRALSTYEISRKTRELLSGLFLILGVGDYKVEKQGDVHIITIGGTSTGYISYDSFTLDVEVIMNTSKTNTRVLHELINTITEDVSLNIEAGREVGDIINKIRQSDPKINKVEVVEEYFDITEDRKSILVRMYFNAKHTNQEEINSIKNRVLEKLEL</sequence>
<keyword evidence="8" id="KW-0648">Protein biosynthesis</keyword>
<keyword evidence="5" id="KW-0547">Nucleotide-binding</keyword>
<evidence type="ECO:0000256" key="7">
    <source>
        <dbReference type="ARBA" id="ARBA00022842"/>
    </source>
</evidence>